<evidence type="ECO:0000313" key="10">
    <source>
        <dbReference type="EMBL" id="TDA38490.1"/>
    </source>
</evidence>
<reference evidence="10 12" key="1">
    <citation type="journal article" date="2019" name="Nat. Microbiol.">
        <title>Expanding anaerobic alkane metabolism in the domain of Archaea.</title>
        <authorList>
            <person name="Wang Y."/>
            <person name="Wegener G."/>
            <person name="Hou J."/>
            <person name="Wang F."/>
            <person name="Xiao X."/>
        </authorList>
    </citation>
    <scope>NUCLEOTIDE SEQUENCE [LARGE SCALE GENOMIC DNA]</scope>
    <source>
        <strain evidence="10">WYZ-LMO11</strain>
    </source>
</reference>
<evidence type="ECO:0000256" key="6">
    <source>
        <dbReference type="HAMAP-Rule" id="MF_00322"/>
    </source>
</evidence>
<feature type="domain" description="Histidine kinase/HSP90-like ATPase" evidence="7">
    <location>
        <begin position="37"/>
        <end position="146"/>
    </location>
</feature>
<gene>
    <name evidence="6" type="primary">top6B</name>
    <name evidence="10" type="ORF">DSO09_04265</name>
    <name evidence="9" type="ORF">EF809_02115</name>
</gene>
<dbReference type="CDD" id="cd00823">
    <property type="entry name" value="TopoIIB_Trans"/>
    <property type="match status" value="1"/>
</dbReference>
<evidence type="ECO:0000256" key="5">
    <source>
        <dbReference type="ARBA" id="ARBA00023235"/>
    </source>
</evidence>
<name>A0A520KG98_9CREN</name>
<keyword evidence="1 6" id="KW-0547">Nucleotide-binding</keyword>
<keyword evidence="4 6" id="KW-0238">DNA-binding</keyword>
<keyword evidence="5 6" id="KW-0413">Isomerase</keyword>
<dbReference type="AlphaFoldDB" id="A0A520KG98"/>
<dbReference type="SUPFAM" id="SSF54211">
    <property type="entry name" value="Ribosomal protein S5 domain 2-like"/>
    <property type="match status" value="1"/>
</dbReference>
<keyword evidence="3 6" id="KW-0799">Topoisomerase</keyword>
<dbReference type="EC" id="5.6.2.2" evidence="6"/>
<comment type="subunit">
    <text evidence="6">Homodimer. Heterotetramer of two Top6A and two Top6B chains.</text>
</comment>
<dbReference type="EMBL" id="RXIH01000017">
    <property type="protein sequence ID" value="RZN56805.1"/>
    <property type="molecule type" value="Genomic_DNA"/>
</dbReference>
<dbReference type="Gene3D" id="1.10.8.50">
    <property type="match status" value="1"/>
</dbReference>
<dbReference type="InterPro" id="IPR003594">
    <property type="entry name" value="HATPase_dom"/>
</dbReference>
<dbReference type="GO" id="GO:0006260">
    <property type="term" value="P:DNA replication"/>
    <property type="evidence" value="ECO:0007669"/>
    <property type="project" value="UniProtKB-UniRule"/>
</dbReference>
<evidence type="ECO:0000313" key="11">
    <source>
        <dbReference type="Proteomes" id="UP000316080"/>
    </source>
</evidence>
<dbReference type="Proteomes" id="UP000316080">
    <property type="component" value="Unassembled WGS sequence"/>
</dbReference>
<comment type="similarity">
    <text evidence="6">Belongs to the TOP6B family.</text>
</comment>
<dbReference type="Pfam" id="PF02518">
    <property type="entry name" value="HATPase_c"/>
    <property type="match status" value="1"/>
</dbReference>
<evidence type="ECO:0000256" key="1">
    <source>
        <dbReference type="ARBA" id="ARBA00022741"/>
    </source>
</evidence>
<evidence type="ECO:0000256" key="3">
    <source>
        <dbReference type="ARBA" id="ARBA00023029"/>
    </source>
</evidence>
<evidence type="ECO:0000259" key="7">
    <source>
        <dbReference type="Pfam" id="PF02518"/>
    </source>
</evidence>
<dbReference type="HAMAP" id="MF_00322">
    <property type="entry name" value="Top6B"/>
    <property type="match status" value="1"/>
</dbReference>
<feature type="binding site" evidence="6">
    <location>
        <begin position="109"/>
        <end position="116"/>
    </location>
    <ligand>
        <name>ATP</name>
        <dbReference type="ChEBI" id="CHEBI:30616"/>
    </ligand>
</feature>
<dbReference type="PIRSF" id="PIRSF006553">
    <property type="entry name" value="TopoVI_B"/>
    <property type="match status" value="1"/>
</dbReference>
<dbReference type="Gene3D" id="3.30.230.10">
    <property type="match status" value="1"/>
</dbReference>
<evidence type="ECO:0000313" key="12">
    <source>
        <dbReference type="Proteomes" id="UP000317265"/>
    </source>
</evidence>
<dbReference type="PANTHER" id="PTHR48444">
    <property type="entry name" value="DNA TOPOISOMERASE 6 SUBUNIT B"/>
    <property type="match status" value="1"/>
</dbReference>
<evidence type="ECO:0000256" key="2">
    <source>
        <dbReference type="ARBA" id="ARBA00022840"/>
    </source>
</evidence>
<dbReference type="GO" id="GO:0005524">
    <property type="term" value="F:ATP binding"/>
    <property type="evidence" value="ECO:0007669"/>
    <property type="project" value="UniProtKB-UniRule"/>
</dbReference>
<dbReference type="NCBIfam" id="TIGR01052">
    <property type="entry name" value="top6b"/>
    <property type="match status" value="1"/>
</dbReference>
<accession>A0A520KG98</accession>
<dbReference type="InterPro" id="IPR010979">
    <property type="entry name" value="Ribosomal_uS13-like_H2TH"/>
</dbReference>
<keyword evidence="2 6" id="KW-0067">ATP-binding</keyword>
<dbReference type="InterPro" id="IPR014721">
    <property type="entry name" value="Ribsml_uS5_D2-typ_fold_subgr"/>
</dbReference>
<dbReference type="InterPro" id="IPR005734">
    <property type="entry name" value="TopoVI_B"/>
</dbReference>
<dbReference type="InterPro" id="IPR015320">
    <property type="entry name" value="TopoVI_B_transducer"/>
</dbReference>
<organism evidence="9 11">
    <name type="scientific">Thermoproteota archaeon</name>
    <dbReference type="NCBI Taxonomy" id="2056631"/>
    <lineage>
        <taxon>Archaea</taxon>
        <taxon>Thermoproteota</taxon>
    </lineage>
</organism>
<feature type="binding site" evidence="6">
    <location>
        <position position="47"/>
    </location>
    <ligand>
        <name>ATP</name>
        <dbReference type="ChEBI" id="CHEBI:30616"/>
    </ligand>
</feature>
<dbReference type="InterPro" id="IPR036890">
    <property type="entry name" value="HATPase_C_sf"/>
</dbReference>
<reference evidence="9 11" key="2">
    <citation type="journal article" date="2019" name="Nat. Microbiol.">
        <title>Wide diversity of methane and short-chain alkane metabolisms in uncultured archaea.</title>
        <authorList>
            <person name="Borrel G."/>
            <person name="Adam P.S."/>
            <person name="McKay L.J."/>
            <person name="Chen L.X."/>
            <person name="Sierra-Garcia I.N."/>
            <person name="Sieber C.M."/>
            <person name="Letourneur Q."/>
            <person name="Ghozlane A."/>
            <person name="Andersen G.L."/>
            <person name="Li W.J."/>
            <person name="Hallam S.J."/>
            <person name="Muyzer G."/>
            <person name="de Oliveira V.M."/>
            <person name="Inskeep W.P."/>
            <person name="Banfield J.F."/>
            <person name="Gribaldo S."/>
        </authorList>
    </citation>
    <scope>NUCLEOTIDE SEQUENCE [LARGE SCALE GENOMIC DNA]</scope>
    <source>
        <strain evidence="9">Verst-YHS</strain>
    </source>
</reference>
<protein>
    <recommendedName>
        <fullName evidence="6">Type 2 DNA topoisomerase 6 subunit B</fullName>
        <ecNumber evidence="6">5.6.2.2</ecNumber>
    </recommendedName>
    <alternativeName>
        <fullName evidence="6">Type II DNA topoisomerase VI subunit B</fullName>
        <shortName evidence="6">TopoVI-B</shortName>
    </alternativeName>
</protein>
<dbReference type="SUPFAM" id="SSF55874">
    <property type="entry name" value="ATPase domain of HSP90 chaperone/DNA topoisomerase II/histidine kinase"/>
    <property type="match status" value="1"/>
</dbReference>
<feature type="binding site" evidence="6">
    <location>
        <position position="79"/>
    </location>
    <ligand>
        <name>ATP</name>
        <dbReference type="ChEBI" id="CHEBI:30616"/>
    </ligand>
</feature>
<dbReference type="Proteomes" id="UP000317265">
    <property type="component" value="Unassembled WGS sequence"/>
</dbReference>
<dbReference type="NCBIfam" id="NF003218">
    <property type="entry name" value="PRK04184.1"/>
    <property type="match status" value="1"/>
</dbReference>
<evidence type="ECO:0000256" key="4">
    <source>
        <dbReference type="ARBA" id="ARBA00023125"/>
    </source>
</evidence>
<feature type="binding site" evidence="6">
    <location>
        <begin position="100"/>
        <end position="101"/>
    </location>
    <ligand>
        <name>ATP</name>
        <dbReference type="ChEBI" id="CHEBI:30616"/>
    </ligand>
</feature>
<dbReference type="EMBL" id="QNVI01000051">
    <property type="protein sequence ID" value="TDA38490.1"/>
    <property type="molecule type" value="Genomic_DNA"/>
</dbReference>
<comment type="function">
    <text evidence="6">Relaxes both positive and negative superturns and exhibits a strong decatenase activity.</text>
</comment>
<evidence type="ECO:0000313" key="9">
    <source>
        <dbReference type="EMBL" id="RZN56805.1"/>
    </source>
</evidence>
<dbReference type="Pfam" id="PF09239">
    <property type="entry name" value="Topo-VIb_trans"/>
    <property type="match status" value="1"/>
</dbReference>
<dbReference type="GO" id="GO:0006265">
    <property type="term" value="P:DNA topological change"/>
    <property type="evidence" value="ECO:0007669"/>
    <property type="project" value="UniProtKB-UniRule"/>
</dbReference>
<evidence type="ECO:0000259" key="8">
    <source>
        <dbReference type="Pfam" id="PF09239"/>
    </source>
</evidence>
<dbReference type="PANTHER" id="PTHR48444:SF1">
    <property type="entry name" value="DNA TOPOISOMERASE 6 SUBUNIT B"/>
    <property type="match status" value="1"/>
</dbReference>
<dbReference type="Gene3D" id="3.30.565.10">
    <property type="entry name" value="Histidine kinase-like ATPase, C-terminal domain"/>
    <property type="match status" value="1"/>
</dbReference>
<dbReference type="GO" id="GO:0003918">
    <property type="term" value="F:DNA topoisomerase type II (double strand cut, ATP-hydrolyzing) activity"/>
    <property type="evidence" value="ECO:0007669"/>
    <property type="project" value="UniProtKB-UniRule"/>
</dbReference>
<sequence>MKGGYVVSGEKFKAISVADFFYKNREIAGFDNPVRATYTIVRELVENALDACEQYSILPDVRVKLIDEGNSIYRLKVEDNGIGVPYEQIPYAFGQILFGSKYTLRQSRGIFGLGGKMAVLYGQITAHSNVKVISSQGGYEKYMFELSINIQENKPIIKKKEVRPNPGRWRGTIVEIKFEGDYIRAKPKIIEYFRQTSIILPYANILFIDPDGVLYRFDRITTVMPKPPQEIKPHPHGIDIEMINRMINSSRSSTLLDFLVNNFHRVGVATALSFLKSVKIDPEMNPRDLKPEDIVKLVNKMKVYDKFRPPDPDCLSCIGPELFKAGIIREFNPEFVTVTQRKPSAYSGHPFIVEAAIAYGGRIPIVPPDEILVYRYANKIPLLYDLHNDVTMKVIKKINWKRYKIDLANMPLAFFVHICSTKIPYKTVGKEYIADRPEVEYEIEWALKTCARNLRIYLSKKEKINIAHRRYSIIEKYLPIISQFTTELANENTQPNYEKILKRLQIHAKESEQRSIIQVN</sequence>
<feature type="binding site" evidence="6">
    <location>
        <position position="430"/>
    </location>
    <ligand>
        <name>ATP</name>
        <dbReference type="ChEBI" id="CHEBI:30616"/>
    </ligand>
</feature>
<feature type="domain" description="DNA topoisomerase VI subunit B transducer" evidence="8">
    <location>
        <begin position="310"/>
        <end position="467"/>
    </location>
</feature>
<comment type="catalytic activity">
    <reaction evidence="6">
        <text>ATP-dependent breakage, passage and rejoining of double-stranded DNA.</text>
        <dbReference type="EC" id="5.6.2.2"/>
    </reaction>
</comment>
<comment type="caution">
    <text evidence="9">The sequence shown here is derived from an EMBL/GenBank/DDBJ whole genome shotgun (WGS) entry which is preliminary data.</text>
</comment>
<dbReference type="InterPro" id="IPR020568">
    <property type="entry name" value="Ribosomal_Su5_D2-typ_SF"/>
</dbReference>
<dbReference type="GO" id="GO:0003677">
    <property type="term" value="F:DNA binding"/>
    <property type="evidence" value="ECO:0007669"/>
    <property type="project" value="UniProtKB-UniRule"/>
</dbReference>
<dbReference type="SUPFAM" id="SSF46946">
    <property type="entry name" value="S13-like H2TH domain"/>
    <property type="match status" value="1"/>
</dbReference>
<proteinExistence type="inferred from homology"/>